<evidence type="ECO:0000313" key="2">
    <source>
        <dbReference type="Proteomes" id="UP000287519"/>
    </source>
</evidence>
<name>A0A402BXY5_RHOWR</name>
<comment type="caution">
    <text evidence="1">The sequence shown here is derived from an EMBL/GenBank/DDBJ whole genome shotgun (WGS) entry which is preliminary data.</text>
</comment>
<keyword evidence="2" id="KW-1185">Reference proteome</keyword>
<proteinExistence type="predicted"/>
<gene>
    <name evidence="1" type="ORF">Rhow_001530</name>
</gene>
<dbReference type="Proteomes" id="UP000287519">
    <property type="component" value="Unassembled WGS sequence"/>
</dbReference>
<reference evidence="1 2" key="1">
    <citation type="submission" date="2018-11" db="EMBL/GenBank/DDBJ databases">
        <title>Microbial catabolism of amino acid.</title>
        <authorList>
            <person name="Hibi M."/>
            <person name="Ogawa J."/>
        </authorList>
    </citation>
    <scope>NUCLEOTIDE SEQUENCE [LARGE SCALE GENOMIC DNA]</scope>
    <source>
        <strain evidence="1 2">C31-06</strain>
    </source>
</reference>
<dbReference type="AlphaFoldDB" id="A0A402BXY5"/>
<organism evidence="1 2">
    <name type="scientific">Rhodococcus wratislaviensis</name>
    <name type="common">Tsukamurella wratislaviensis</name>
    <dbReference type="NCBI Taxonomy" id="44752"/>
    <lineage>
        <taxon>Bacteria</taxon>
        <taxon>Bacillati</taxon>
        <taxon>Actinomycetota</taxon>
        <taxon>Actinomycetes</taxon>
        <taxon>Mycobacteriales</taxon>
        <taxon>Nocardiaceae</taxon>
        <taxon>Rhodococcus</taxon>
    </lineage>
</organism>
<accession>A0A402BXY5</accession>
<evidence type="ECO:0000313" key="1">
    <source>
        <dbReference type="EMBL" id="GCE36164.1"/>
    </source>
</evidence>
<sequence>MRQLVSVHGALFARVAGWGGVAHHPIEIEQLRSQFSGDASRRYVMQVTKPRCVAHCQPQHCAFTCTSAEMFIHVDF</sequence>
<protein>
    <submittedName>
        <fullName evidence="1">Uncharacterized protein</fullName>
    </submittedName>
</protein>
<dbReference type="EMBL" id="BHYM01000002">
    <property type="protein sequence ID" value="GCE36164.1"/>
    <property type="molecule type" value="Genomic_DNA"/>
</dbReference>